<gene>
    <name evidence="1" type="primary">orf172</name>
</gene>
<dbReference type="AlphaFoldDB" id="A0A4P8NPP3"/>
<dbReference type="EMBL" id="MK292704">
    <property type="protein sequence ID" value="QCQ69062.1"/>
    <property type="molecule type" value="Genomic_DNA"/>
</dbReference>
<reference evidence="1" key="1">
    <citation type="journal article" date="2018" name="BMC Evol. Biol.">
        <title>The linear mitochondrial genome of the quarantine chytrid Synchytrium endobioticum; insights into the evolution and recent history of an obligate biotrophic plant pathogen.</title>
        <authorList>
            <person name="van de Vossenberg B.T.L.H."/>
            <person name="Brankovics B."/>
            <person name="Nguyen H.D.T."/>
            <person name="van Gent-Pelzer M.P.E."/>
            <person name="Smith D."/>
            <person name="Dadej K."/>
            <person name="Przetakiewicz J."/>
            <person name="Kreuze J.F."/>
            <person name="Boerma M."/>
            <person name="van Leeuwen G.C.M."/>
            <person name="Andre Levesque C."/>
            <person name="van der Lee T.A.J."/>
        </authorList>
    </citation>
    <scope>NUCLEOTIDE SEQUENCE</scope>
    <source>
        <strain evidence="1">CBS 675.73</strain>
    </source>
</reference>
<name>A0A4P8NPP3_9FUNG</name>
<sequence>MPGSLRSKCSWVSSGDRVSSGSLVYSGSLGCKKETGMALCEAKLTWGGIVPVPASKGEGHIAPGPLAIGRPTKLISPHWFYRPSHVLVLASYPSFTLTTLYYDSTSHLRAKLGDHLTYRSYNGTWSYSIYIDHGFALYKEQDYFDLPPMSHPVYIDHYHTNGSTVTYVTITI</sequence>
<accession>A0A4P8NPP3</accession>
<evidence type="ECO:0000313" key="1">
    <source>
        <dbReference type="EMBL" id="QCQ69062.1"/>
    </source>
</evidence>
<dbReference type="GeneID" id="40506608"/>
<organism evidence="1">
    <name type="scientific">Chytriomyces confervae</name>
    <dbReference type="NCBI Taxonomy" id="246404"/>
    <lineage>
        <taxon>Eukaryota</taxon>
        <taxon>Fungi</taxon>
        <taxon>Fungi incertae sedis</taxon>
        <taxon>Chytridiomycota</taxon>
        <taxon>Chytridiomycota incertae sedis</taxon>
        <taxon>Chytridiomycetes</taxon>
        <taxon>Chytridiales</taxon>
        <taxon>Chytriomycetaceae</taxon>
        <taxon>Chytriomyces</taxon>
    </lineage>
</organism>
<dbReference type="RefSeq" id="YP_009659064.1">
    <property type="nucleotide sequence ID" value="NC_042880.1"/>
</dbReference>
<geneLocation type="mitochondrion" evidence="1"/>
<protein>
    <submittedName>
        <fullName evidence="1">Uncharacterized protein</fullName>
    </submittedName>
</protein>
<dbReference type="PROSITE" id="PS51257">
    <property type="entry name" value="PROKAR_LIPOPROTEIN"/>
    <property type="match status" value="1"/>
</dbReference>
<proteinExistence type="predicted"/>
<keyword evidence="1" id="KW-0496">Mitochondrion</keyword>